<dbReference type="InterPro" id="IPR011004">
    <property type="entry name" value="Trimer_LpxA-like_sf"/>
</dbReference>
<dbReference type="Gene3D" id="2.160.10.10">
    <property type="entry name" value="Hexapeptide repeat proteins"/>
    <property type="match status" value="1"/>
</dbReference>
<dbReference type="GO" id="GO:0016407">
    <property type="term" value="F:acetyltransferase activity"/>
    <property type="evidence" value="ECO:0007669"/>
    <property type="project" value="InterPro"/>
</dbReference>
<organism evidence="6 7">
    <name type="scientific">Levilactobacillus spicheri</name>
    <dbReference type="NCBI Taxonomy" id="216463"/>
    <lineage>
        <taxon>Bacteria</taxon>
        <taxon>Bacillati</taxon>
        <taxon>Bacillota</taxon>
        <taxon>Bacilli</taxon>
        <taxon>Lactobacillales</taxon>
        <taxon>Lactobacillaceae</taxon>
        <taxon>Levilactobacillus</taxon>
    </lineage>
</organism>
<protein>
    <submittedName>
        <fullName evidence="6">Transferase</fullName>
    </submittedName>
</protein>
<dbReference type="InterPro" id="IPR051159">
    <property type="entry name" value="Hexapeptide_acetyltransf"/>
</dbReference>
<dbReference type="PANTHER" id="PTHR23416:SF23">
    <property type="entry name" value="ACETYLTRANSFERASE C18B11.09C-RELATED"/>
    <property type="match status" value="1"/>
</dbReference>
<keyword evidence="2 6" id="KW-0808">Transferase</keyword>
<keyword evidence="4" id="KW-0012">Acyltransferase</keyword>
<dbReference type="OrthoDB" id="9812571at2"/>
<evidence type="ECO:0000259" key="5">
    <source>
        <dbReference type="SMART" id="SM01266"/>
    </source>
</evidence>
<dbReference type="SMART" id="SM01266">
    <property type="entry name" value="Mac"/>
    <property type="match status" value="1"/>
</dbReference>
<evidence type="ECO:0000313" key="6">
    <source>
        <dbReference type="EMBL" id="KJW12571.1"/>
    </source>
</evidence>
<gene>
    <name evidence="6" type="ORF">VC81_08825</name>
</gene>
<accession>A0A0F3RRF1</accession>
<dbReference type="Proteomes" id="UP000033491">
    <property type="component" value="Unassembled WGS sequence"/>
</dbReference>
<comment type="caution">
    <text evidence="6">The sequence shown here is derived from an EMBL/GenBank/DDBJ whole genome shotgun (WGS) entry which is preliminary data.</text>
</comment>
<dbReference type="FunFam" id="2.160.10.10:FF:000025">
    <property type="entry name" value="Hexapeptide-repeat containing-acetyltransferase"/>
    <property type="match status" value="1"/>
</dbReference>
<evidence type="ECO:0000256" key="4">
    <source>
        <dbReference type="ARBA" id="ARBA00023315"/>
    </source>
</evidence>
<dbReference type="AlphaFoldDB" id="A0A0F3RRF1"/>
<sequence>MAKSEHEKLLAGENYDYRDPEIQALQRRCRQLVAQLNATAKPAERAAIIHDLLGRAGDRVTINGSFTVNYGSHISVGDDVFINGNCTFQDSNRITLGDRVIIAPDTKFYCGAHSLDARQRFGTRADGSRYLVTNTKPITVGNDVWIGGNVTVIGGVTIGNNVIVGAGAVVVKDVPDNSVVGGVPARVLKTLPALDKVNEEDEIQ</sequence>
<dbReference type="EMBL" id="JZCR01000019">
    <property type="protein sequence ID" value="KJW12571.1"/>
    <property type="molecule type" value="Genomic_DNA"/>
</dbReference>
<dbReference type="Pfam" id="PF12464">
    <property type="entry name" value="Mac"/>
    <property type="match status" value="1"/>
</dbReference>
<dbReference type="InterPro" id="IPR001451">
    <property type="entry name" value="Hexapep"/>
</dbReference>
<dbReference type="STRING" id="216463.VC81_08825"/>
<evidence type="ECO:0000256" key="2">
    <source>
        <dbReference type="ARBA" id="ARBA00022679"/>
    </source>
</evidence>
<dbReference type="PANTHER" id="PTHR23416">
    <property type="entry name" value="SIALIC ACID SYNTHASE-RELATED"/>
    <property type="match status" value="1"/>
</dbReference>
<reference evidence="6 7" key="1">
    <citation type="submission" date="2015-03" db="EMBL/GenBank/DDBJ databases">
        <authorList>
            <person name="Zheng J."/>
            <person name="Ganezle M."/>
        </authorList>
    </citation>
    <scope>NUCLEOTIDE SEQUENCE [LARGE SCALE GENOMIC DNA]</scope>
    <source>
        <strain evidence="6 7">LP38</strain>
    </source>
</reference>
<dbReference type="RefSeq" id="WP_045807679.1">
    <property type="nucleotide sequence ID" value="NZ_JZCR01000019.1"/>
</dbReference>
<dbReference type="InterPro" id="IPR024688">
    <property type="entry name" value="Mac_dom"/>
</dbReference>
<keyword evidence="3" id="KW-0677">Repeat</keyword>
<dbReference type="InterPro" id="IPR018357">
    <property type="entry name" value="Hexapep_transf_CS"/>
</dbReference>
<dbReference type="PROSITE" id="PS00101">
    <property type="entry name" value="HEXAPEP_TRANSFERASES"/>
    <property type="match status" value="1"/>
</dbReference>
<evidence type="ECO:0000313" key="7">
    <source>
        <dbReference type="Proteomes" id="UP000033491"/>
    </source>
</evidence>
<evidence type="ECO:0000256" key="1">
    <source>
        <dbReference type="ARBA" id="ARBA00007274"/>
    </source>
</evidence>
<name>A0A0F3RRF1_9LACO</name>
<proteinExistence type="inferred from homology"/>
<dbReference type="PATRIC" id="fig|216463.3.peg.885"/>
<dbReference type="Pfam" id="PF00132">
    <property type="entry name" value="Hexapep"/>
    <property type="match status" value="1"/>
</dbReference>
<dbReference type="GO" id="GO:0005829">
    <property type="term" value="C:cytosol"/>
    <property type="evidence" value="ECO:0007669"/>
    <property type="project" value="TreeGrafter"/>
</dbReference>
<dbReference type="SUPFAM" id="SSF51161">
    <property type="entry name" value="Trimeric LpxA-like enzymes"/>
    <property type="match status" value="1"/>
</dbReference>
<feature type="domain" description="Maltose/galactoside acetyltransferase" evidence="5">
    <location>
        <begin position="6"/>
        <end position="58"/>
    </location>
</feature>
<dbReference type="GO" id="GO:0008374">
    <property type="term" value="F:O-acyltransferase activity"/>
    <property type="evidence" value="ECO:0007669"/>
    <property type="project" value="TreeGrafter"/>
</dbReference>
<dbReference type="CDD" id="cd03357">
    <property type="entry name" value="LbH_MAT_GAT"/>
    <property type="match status" value="1"/>
</dbReference>
<evidence type="ECO:0000256" key="3">
    <source>
        <dbReference type="ARBA" id="ARBA00022737"/>
    </source>
</evidence>
<comment type="similarity">
    <text evidence="1">Belongs to the transferase hexapeptide repeat family.</text>
</comment>